<dbReference type="RefSeq" id="WP_165781907.1">
    <property type="nucleotide sequence ID" value="NZ_CP071591.1"/>
</dbReference>
<dbReference type="Proteomes" id="UP000663067">
    <property type="component" value="Chromosome"/>
</dbReference>
<keyword evidence="2 3" id="KW-0808">Transferase</keyword>
<evidence type="ECO:0000313" key="4">
    <source>
        <dbReference type="Proteomes" id="UP000663067"/>
    </source>
</evidence>
<evidence type="ECO:0000256" key="1">
    <source>
        <dbReference type="ARBA" id="ARBA00022603"/>
    </source>
</evidence>
<keyword evidence="1 3" id="KW-0489">Methyltransferase</keyword>
<dbReference type="Pfam" id="PF03602">
    <property type="entry name" value="Cons_hypoth95"/>
    <property type="match status" value="1"/>
</dbReference>
<dbReference type="InterPro" id="IPR002052">
    <property type="entry name" value="DNA_methylase_N6_adenine_CS"/>
</dbReference>
<dbReference type="CDD" id="cd02440">
    <property type="entry name" value="AdoMet_MTases"/>
    <property type="match status" value="1"/>
</dbReference>
<dbReference type="Gene3D" id="3.40.50.150">
    <property type="entry name" value="Vaccinia Virus protein VP39"/>
    <property type="match status" value="1"/>
</dbReference>
<dbReference type="PANTHER" id="PTHR43542:SF1">
    <property type="entry name" value="METHYLTRANSFERASE"/>
    <property type="match status" value="1"/>
</dbReference>
<keyword evidence="4" id="KW-1185">Reference proteome</keyword>
<dbReference type="GO" id="GO:0052913">
    <property type="term" value="F:16S rRNA (guanine(966)-N(2))-methyltransferase activity"/>
    <property type="evidence" value="ECO:0007669"/>
    <property type="project" value="UniProtKB-EC"/>
</dbReference>
<dbReference type="EC" id="2.1.1.171" evidence="3"/>
<organism evidence="3 4">
    <name type="scientific">Bifidobacterium imperatoris</name>
    <dbReference type="NCBI Taxonomy" id="2020965"/>
    <lineage>
        <taxon>Bacteria</taxon>
        <taxon>Bacillati</taxon>
        <taxon>Actinomycetota</taxon>
        <taxon>Actinomycetes</taxon>
        <taxon>Bifidobacteriales</taxon>
        <taxon>Bifidobacteriaceae</taxon>
        <taxon>Bifidobacterium</taxon>
    </lineage>
</organism>
<name>A0ABX7S657_9BIFI</name>
<proteinExistence type="predicted"/>
<dbReference type="SUPFAM" id="SSF53335">
    <property type="entry name" value="S-adenosyl-L-methionine-dependent methyltransferases"/>
    <property type="match status" value="1"/>
</dbReference>
<dbReference type="PROSITE" id="PS00092">
    <property type="entry name" value="N6_MTASE"/>
    <property type="match status" value="1"/>
</dbReference>
<dbReference type="InterPro" id="IPR029063">
    <property type="entry name" value="SAM-dependent_MTases_sf"/>
</dbReference>
<sequence length="205" mass="22127">MRVISGRFKGMALATPKTGTRPTTDRTKEAIFSHLDSWGVLDEARVLDLFAGTGALGIEALSRGARELVAVESSRPAAALIAKTLADLKKNRSWSADLRARVLVKKAEAVADGFGEPFDVIFIDPPYAYETAACDQLLADLAVGSATHESTVIMLERSIRSDDPTAPEGWEITEHRNYGETAVFYIEPIAESAEFAESAPAEQGE</sequence>
<dbReference type="PANTHER" id="PTHR43542">
    <property type="entry name" value="METHYLTRANSFERASE"/>
    <property type="match status" value="1"/>
</dbReference>
<gene>
    <name evidence="3" type="primary">rsmD</name>
    <name evidence="3" type="ORF">BLI708_05395</name>
</gene>
<evidence type="ECO:0000256" key="2">
    <source>
        <dbReference type="ARBA" id="ARBA00022679"/>
    </source>
</evidence>
<dbReference type="NCBIfam" id="TIGR00095">
    <property type="entry name" value="16S rRNA (guanine(966)-N(2))-methyltransferase RsmD"/>
    <property type="match status" value="1"/>
</dbReference>
<dbReference type="InterPro" id="IPR004398">
    <property type="entry name" value="RNA_MeTrfase_RsmD"/>
</dbReference>
<evidence type="ECO:0000313" key="3">
    <source>
        <dbReference type="EMBL" id="QSY58687.1"/>
    </source>
</evidence>
<accession>A0ABX7S657</accession>
<reference evidence="3 4" key="1">
    <citation type="submission" date="2021-03" db="EMBL/GenBank/DDBJ databases">
        <title>Genome sequencing of Bifidobacterium imperatoris JCM 32708.</title>
        <authorList>
            <person name="Kim J."/>
        </authorList>
    </citation>
    <scope>NUCLEOTIDE SEQUENCE [LARGE SCALE GENOMIC DNA]</scope>
    <source>
        <strain evidence="3 4">JCM 32708</strain>
    </source>
</reference>
<protein>
    <submittedName>
        <fullName evidence="3">16S rRNA (Guanine(966)-N(2))-methyltransferase RsmD</fullName>
        <ecNumber evidence="3">2.1.1.171</ecNumber>
    </submittedName>
</protein>
<dbReference type="PIRSF" id="PIRSF004553">
    <property type="entry name" value="CHP00095"/>
    <property type="match status" value="1"/>
</dbReference>
<dbReference type="EMBL" id="CP071591">
    <property type="protein sequence ID" value="QSY58687.1"/>
    <property type="molecule type" value="Genomic_DNA"/>
</dbReference>